<keyword evidence="7" id="KW-0862">Zinc</keyword>
<keyword evidence="3 11" id="KW-0240">DNA-directed RNA polymerase</keyword>
<dbReference type="InterPro" id="IPR015699">
    <property type="entry name" value="DNA-dir_RNA_pol1_lsu_N"/>
</dbReference>
<evidence type="ECO:0000256" key="9">
    <source>
        <dbReference type="ARBA" id="ARBA00023163"/>
    </source>
</evidence>
<dbReference type="EMBL" id="JNBR01000011">
    <property type="protein sequence ID" value="OQS01274.1"/>
    <property type="molecule type" value="Genomic_DNA"/>
</dbReference>
<dbReference type="Gene3D" id="1.10.274.100">
    <property type="entry name" value="RNA polymerase Rpb1, domain 3"/>
    <property type="match status" value="1"/>
</dbReference>
<dbReference type="InterPro" id="IPR007066">
    <property type="entry name" value="RNA_pol_Rpb1_3"/>
</dbReference>
<gene>
    <name evidence="14" type="ORF">ACHHYP_01493</name>
</gene>
<feature type="region of interest" description="Disordered" evidence="12">
    <location>
        <begin position="248"/>
        <end position="279"/>
    </location>
</feature>
<dbReference type="InterPro" id="IPR045867">
    <property type="entry name" value="DNA-dir_RpoC_beta_prime"/>
</dbReference>
<dbReference type="STRING" id="1202772.A0A1V9ZTF5"/>
<comment type="subcellular location">
    <subcellularLocation>
        <location evidence="1">Nucleus</location>
    </subcellularLocation>
</comment>
<dbReference type="EC" id="2.7.7.6" evidence="11"/>
<dbReference type="Gene3D" id="1.10.150.390">
    <property type="match status" value="1"/>
</dbReference>
<dbReference type="Pfam" id="PF05000">
    <property type="entry name" value="RNA_pol_Rpb1_4"/>
    <property type="match status" value="1"/>
</dbReference>
<evidence type="ECO:0000256" key="6">
    <source>
        <dbReference type="ARBA" id="ARBA00022723"/>
    </source>
</evidence>
<evidence type="ECO:0000256" key="12">
    <source>
        <dbReference type="SAM" id="MobiDB-lite"/>
    </source>
</evidence>
<name>A0A1V9ZTF5_ACHHY</name>
<dbReference type="Gene3D" id="3.30.70.2850">
    <property type="match status" value="2"/>
</dbReference>
<organism evidence="14 15">
    <name type="scientific">Achlya hypogyna</name>
    <name type="common">Oomycete</name>
    <name type="synonym">Protoachlya hypogyna</name>
    <dbReference type="NCBI Taxonomy" id="1202772"/>
    <lineage>
        <taxon>Eukaryota</taxon>
        <taxon>Sar</taxon>
        <taxon>Stramenopiles</taxon>
        <taxon>Oomycota</taxon>
        <taxon>Saprolegniomycetes</taxon>
        <taxon>Saprolegniales</taxon>
        <taxon>Achlyaceae</taxon>
        <taxon>Achlya</taxon>
    </lineage>
</organism>
<dbReference type="OrthoDB" id="270392at2759"/>
<dbReference type="InterPro" id="IPR047107">
    <property type="entry name" value="DNA-dir_RNA_pol1_lsu_C"/>
</dbReference>
<keyword evidence="15" id="KW-1185">Reference proteome</keyword>
<comment type="catalytic activity">
    <reaction evidence="11">
        <text>RNA(n) + a ribonucleoside 5'-triphosphate = RNA(n+1) + diphosphate</text>
        <dbReference type="Rhea" id="RHEA:21248"/>
        <dbReference type="Rhea" id="RHEA-COMP:14527"/>
        <dbReference type="Rhea" id="RHEA-COMP:17342"/>
        <dbReference type="ChEBI" id="CHEBI:33019"/>
        <dbReference type="ChEBI" id="CHEBI:61557"/>
        <dbReference type="ChEBI" id="CHEBI:140395"/>
        <dbReference type="EC" id="2.7.7.6"/>
    </reaction>
</comment>
<dbReference type="Pfam" id="PF00623">
    <property type="entry name" value="RNA_pol_Rpb1_2"/>
    <property type="match status" value="1"/>
</dbReference>
<evidence type="ECO:0000256" key="10">
    <source>
        <dbReference type="ARBA" id="ARBA00023242"/>
    </source>
</evidence>
<evidence type="ECO:0000313" key="14">
    <source>
        <dbReference type="EMBL" id="OQS01274.1"/>
    </source>
</evidence>
<dbReference type="GO" id="GO:0003677">
    <property type="term" value="F:DNA binding"/>
    <property type="evidence" value="ECO:0007669"/>
    <property type="project" value="InterPro"/>
</dbReference>
<dbReference type="InterPro" id="IPR007081">
    <property type="entry name" value="RNA_pol_Rpb1_5"/>
</dbReference>
<dbReference type="FunFam" id="2.40.40.20:FF:000019">
    <property type="entry name" value="DNA-directed RNA polymerase II subunit RPB1"/>
    <property type="match status" value="1"/>
</dbReference>
<evidence type="ECO:0000256" key="4">
    <source>
        <dbReference type="ARBA" id="ARBA00022679"/>
    </source>
</evidence>
<evidence type="ECO:0000313" key="15">
    <source>
        <dbReference type="Proteomes" id="UP000243579"/>
    </source>
</evidence>
<dbReference type="CDD" id="cd01435">
    <property type="entry name" value="RNAP_I_RPA1_N"/>
    <property type="match status" value="1"/>
</dbReference>
<proteinExistence type="inferred from homology"/>
<dbReference type="Gene3D" id="1.10.132.30">
    <property type="match status" value="1"/>
</dbReference>
<comment type="caution">
    <text evidence="14">The sequence shown here is derived from an EMBL/GenBank/DDBJ whole genome shotgun (WGS) entry which is preliminary data.</text>
</comment>
<feature type="compositionally biased region" description="Acidic residues" evidence="12">
    <location>
        <begin position="260"/>
        <end position="273"/>
    </location>
</feature>
<dbReference type="Gene3D" id="4.10.860.120">
    <property type="entry name" value="RNA polymerase II, clamp domain"/>
    <property type="match status" value="1"/>
</dbReference>
<dbReference type="GO" id="GO:0046872">
    <property type="term" value="F:metal ion binding"/>
    <property type="evidence" value="ECO:0007669"/>
    <property type="project" value="UniProtKB-KW"/>
</dbReference>
<dbReference type="Pfam" id="PF04983">
    <property type="entry name" value="RNA_pol_Rpb1_3"/>
    <property type="match status" value="1"/>
</dbReference>
<dbReference type="GO" id="GO:0003899">
    <property type="term" value="F:DNA-directed RNA polymerase activity"/>
    <property type="evidence" value="ECO:0007669"/>
    <property type="project" value="UniProtKB-EC"/>
</dbReference>
<keyword evidence="10" id="KW-0539">Nucleus</keyword>
<dbReference type="Pfam" id="PF04997">
    <property type="entry name" value="RNA_pol_Rpb1_1"/>
    <property type="match status" value="1"/>
</dbReference>
<dbReference type="InterPro" id="IPR038120">
    <property type="entry name" value="Rpb1_funnel_sf"/>
</dbReference>
<evidence type="ECO:0000256" key="7">
    <source>
        <dbReference type="ARBA" id="ARBA00022833"/>
    </source>
</evidence>
<comment type="function">
    <text evidence="11">DNA-dependent RNA polymerase catalyzes the transcription of DNA into RNA using the four ribonucleoside triphosphates as substrates.</text>
</comment>
<dbReference type="Gene3D" id="2.40.40.20">
    <property type="match status" value="1"/>
</dbReference>
<feature type="region of interest" description="Disordered" evidence="12">
    <location>
        <begin position="1431"/>
        <end position="1525"/>
    </location>
</feature>
<dbReference type="PANTHER" id="PTHR19376:SF11">
    <property type="entry name" value="DNA-DIRECTED RNA POLYMERASE I SUBUNIT RPA1"/>
    <property type="match status" value="1"/>
</dbReference>
<evidence type="ECO:0000256" key="5">
    <source>
        <dbReference type="ARBA" id="ARBA00022695"/>
    </source>
</evidence>
<dbReference type="FunFam" id="4.10.860.120:FF:000006">
    <property type="entry name" value="DNA-directed RNA polymerase subunit"/>
    <property type="match status" value="1"/>
</dbReference>
<protein>
    <recommendedName>
        <fullName evidence="11">DNA-directed RNA polymerase subunit</fullName>
        <ecNumber evidence="11">2.7.7.6</ecNumber>
    </recommendedName>
</protein>
<reference evidence="14 15" key="1">
    <citation type="journal article" date="2014" name="Genome Biol. Evol.">
        <title>The secreted proteins of Achlya hypogyna and Thraustotheca clavata identify the ancestral oomycete secretome and reveal gene acquisitions by horizontal gene transfer.</title>
        <authorList>
            <person name="Misner I."/>
            <person name="Blouin N."/>
            <person name="Leonard G."/>
            <person name="Richards T.A."/>
            <person name="Lane C.E."/>
        </authorList>
    </citation>
    <scope>NUCLEOTIDE SEQUENCE [LARGE SCALE GENOMIC DNA]</scope>
    <source>
        <strain evidence="14 15">ATCC 48635</strain>
    </source>
</reference>
<evidence type="ECO:0000256" key="11">
    <source>
        <dbReference type="RuleBase" id="RU004279"/>
    </source>
</evidence>
<comment type="similarity">
    <text evidence="2 11">Belongs to the RNA polymerase beta' chain family.</text>
</comment>
<dbReference type="InterPro" id="IPR007080">
    <property type="entry name" value="RNA_pol_Rpb1_1"/>
</dbReference>
<dbReference type="Gene3D" id="6.20.50.80">
    <property type="match status" value="1"/>
</dbReference>
<feature type="compositionally biased region" description="Acidic residues" evidence="12">
    <location>
        <begin position="1509"/>
        <end position="1520"/>
    </location>
</feature>
<dbReference type="InterPro" id="IPR044893">
    <property type="entry name" value="RNA_pol_Rpb1_clamp_domain"/>
</dbReference>
<dbReference type="SMART" id="SM00663">
    <property type="entry name" value="RPOLA_N"/>
    <property type="match status" value="1"/>
</dbReference>
<dbReference type="InterPro" id="IPR042102">
    <property type="entry name" value="RNA_pol_Rpb1_3_sf"/>
</dbReference>
<dbReference type="InterPro" id="IPR000722">
    <property type="entry name" value="RNA_pol_asu"/>
</dbReference>
<dbReference type="CDD" id="cd02735">
    <property type="entry name" value="RNAP_I_Rpa1_C"/>
    <property type="match status" value="1"/>
</dbReference>
<evidence type="ECO:0000256" key="2">
    <source>
        <dbReference type="ARBA" id="ARBA00006460"/>
    </source>
</evidence>
<evidence type="ECO:0000256" key="1">
    <source>
        <dbReference type="ARBA" id="ARBA00004123"/>
    </source>
</evidence>
<dbReference type="InterPro" id="IPR006592">
    <property type="entry name" value="RNA_pol_N"/>
</dbReference>
<feature type="domain" description="RNA polymerase N-terminal" evidence="13">
    <location>
        <begin position="327"/>
        <end position="650"/>
    </location>
</feature>
<keyword evidence="4 11" id="KW-0808">Transferase</keyword>
<keyword evidence="9 11" id="KW-0804">Transcription</keyword>
<evidence type="ECO:0000256" key="3">
    <source>
        <dbReference type="ARBA" id="ARBA00022478"/>
    </source>
</evidence>
<dbReference type="Gene3D" id="6.10.250.2940">
    <property type="match status" value="1"/>
</dbReference>
<accession>A0A1V9ZTF5</accession>
<dbReference type="GO" id="GO:0006351">
    <property type="term" value="P:DNA-templated transcription"/>
    <property type="evidence" value="ECO:0007669"/>
    <property type="project" value="InterPro"/>
</dbReference>
<dbReference type="Gene3D" id="3.30.1490.180">
    <property type="entry name" value="RNA polymerase ii"/>
    <property type="match status" value="1"/>
</dbReference>
<keyword evidence="6" id="KW-0479">Metal-binding</keyword>
<dbReference type="InterPro" id="IPR007083">
    <property type="entry name" value="RNA_pol_Rpb1_4"/>
</dbReference>
<dbReference type="Proteomes" id="UP000243579">
    <property type="component" value="Unassembled WGS sequence"/>
</dbReference>
<evidence type="ECO:0000256" key="8">
    <source>
        <dbReference type="ARBA" id="ARBA00022842"/>
    </source>
</evidence>
<dbReference type="GO" id="GO:0005736">
    <property type="term" value="C:RNA polymerase I complex"/>
    <property type="evidence" value="ECO:0007669"/>
    <property type="project" value="TreeGrafter"/>
</dbReference>
<evidence type="ECO:0000259" key="13">
    <source>
        <dbReference type="SMART" id="SM00663"/>
    </source>
</evidence>
<dbReference type="PANTHER" id="PTHR19376">
    <property type="entry name" value="DNA-DIRECTED RNA POLYMERASE"/>
    <property type="match status" value="1"/>
</dbReference>
<keyword evidence="5 11" id="KW-0548">Nucleotidyltransferase</keyword>
<sequence length="1754" mass="194029">MDASMDQTILRHEVADVSFGFYSDDEVRALSVKQITSRVSFDALKNAVIGGLYDPALGPIDFNMICPTCHMTQKECPGHLGHIELPVPVYSPVLFATMLNILKRKCMSCHKFRKAASVSRIYRVRLLLLDNGYIEEAAQMLELLEQKDGNFEEGHAATVARQQAILDEFERLALSGAAKYLPKNPRAVEVERENIINTFLKGMTNKCENCEAHSPGLRQDSHAKIFLRPLSLRSQRHNQARAIHLHSAFDTMHKGQPAGDDSDDEDMEDDDAEAPTSNTGHQYLAPLEVMSQLQLLWQHEDGIMELMWGDRAAASARGDKLELDGWRKFFLHVIPVAPSRFRPPVIMGDQQFEHSQNVYLSKIIALSEQMVTMSSARGDPEATAVNLSDKIYLWTELQTQVNCLIDNSKAKRPDDMPQGIKQLIEKKEGLFRKHMMGKRVNYAARSVISPDPYISTSEIGVPLRFAKTLTLPQAVTPWNVVEMRQLVENGPDVHPGANYVENERGQLIDLSKRTPQQRAAIGKTLLTRSASAQGAHQKHKVKRVWRHLKSGDVVLMNRQPTLHKPSMMAHVTRVLTNPAMQTIRMHYANCNTFNADFDGDEMNMHFPQNELARAEAYHIANNDNQYLVPTDGSPLRGLIQDHVDSGVKLTQRDTFLTKDMYLQLVYSAWTCLDGEKGVVRTLPPTILKPEPLWTGKQVMSTILLMLTAGKPSLNLDSKAKIKADLYGPGNAEHIIIFRDGELLQGVLDKAQFGASEYGWVHACYELYGSGTAAKLLTALGRVLTCYLQYAGHTCALEDLTLTEPAEVERRRLVEQSVLGGELAYTEFAGLGSLVEARKSDTPRRLNDEERAAVRETMRRKMAEDLENTSSALDSHMMGFVHGSNSEIIKSCLPHGQNKSFPANCFSLMVLTGAKGSMVNHSQISCGLGQQALEGRRVPVLVSGKSLPSFEAFDPSPRAGGYITDRFLTGLRPQEYYHHCMAGREGLVDTAVKTSRSGYLQRCLVKHLEDLHVAYDHTVRNCDGNVVQFLYGEDGVDTLNAAFLSGKADQMSFLAMNHASLSHKFGLNADFLETSGLDVVAPAQLHHEIKTAKRHGYETGALELQSMKVGLQVLARRLKAGERKWKKGHFALGWHAATITGVDASGDYPVYDLTYADGETATGVPQYKHLKASAAAMPENSFMSGSVELIRPQLPDPVMHALPLNSHIGCISEKSQGHIEAYSKANPSNLLESKKNKLGGVVSASAFRLMVWVKYMRSLCQPGENVGTICAQSIGEPSTQMTLNTFHLAGHGAANVTLGIPRLREIIMTASKKMSTPMMTIPLMPSASAAAGMAVEQQLNQVPLAELIRNTKGIRVQDQFLEAENRVLWCREYTVRLYFFKPKLIRDAFGITSKEIQRAFGRSFVSKLLTLLKHEMRKSGVTVSVESGAVSARSTDNLGDDDEAPRRSKKKADDDEDDADDQGTLKFGAKKEAAGYGDMDDEELEMQRAQDSDDEDDDAPSTKKSAAADSDTENSSEDEDAAPIKVLKGELKPVNVTDTVNKNPYFAGAGVNTTEHYGELKLRFPANFKTLLLVPLIEKVASQVLVRSCPGISRCYMTKQRLDKSGAEEQCIQTAGLNFQAIWERNDVLDVNRLVTNDIYQVLLHYGVEAARASISKQIQDVFGVYGISVDPRHLSLLADYMTHYGDYMPLNRSGMARKGSSFQQITFETSMKFLTQAATGGFGDDMAGPSARLVLGQPVKLGTGSFSLMTPIAL</sequence>
<dbReference type="Pfam" id="PF04998">
    <property type="entry name" value="RNA_pol_Rpb1_5"/>
    <property type="match status" value="1"/>
</dbReference>
<dbReference type="SUPFAM" id="SSF64484">
    <property type="entry name" value="beta and beta-prime subunits of DNA dependent RNA-polymerase"/>
    <property type="match status" value="1"/>
</dbReference>
<keyword evidence="8" id="KW-0460">Magnesium</keyword>